<proteinExistence type="predicted"/>
<evidence type="ECO:0000313" key="4">
    <source>
        <dbReference type="Proteomes" id="UP000242317"/>
    </source>
</evidence>
<evidence type="ECO:0000313" key="3">
    <source>
        <dbReference type="EMBL" id="SDC48489.1"/>
    </source>
</evidence>
<evidence type="ECO:0000259" key="2">
    <source>
        <dbReference type="Pfam" id="PF09917"/>
    </source>
</evidence>
<feature type="chain" id="PRO_5017442913" evidence="1">
    <location>
        <begin position="19"/>
        <end position="152"/>
    </location>
</feature>
<evidence type="ECO:0000256" key="1">
    <source>
        <dbReference type="SAM" id="SignalP"/>
    </source>
</evidence>
<dbReference type="OrthoDB" id="9814399at2"/>
<feature type="signal peptide" evidence="1">
    <location>
        <begin position="1"/>
        <end position="18"/>
    </location>
</feature>
<accession>A0A1G6LZ41</accession>
<keyword evidence="4" id="KW-1185">Reference proteome</keyword>
<reference evidence="4" key="1">
    <citation type="submission" date="2016-09" db="EMBL/GenBank/DDBJ databases">
        <authorList>
            <person name="Varghese N."/>
            <person name="Submissions S."/>
        </authorList>
    </citation>
    <scope>NUCLEOTIDE SEQUENCE [LARGE SCALE GENOMIC DNA]</scope>
    <source>
        <strain evidence="4">ANC 3699</strain>
    </source>
</reference>
<dbReference type="PANTHER" id="PTHR36919">
    <property type="entry name" value="BLR1215 PROTEIN"/>
    <property type="match status" value="1"/>
</dbReference>
<gene>
    <name evidence="3" type="ORF">SAMN05421749_10616</name>
</gene>
<dbReference type="Proteomes" id="UP000242317">
    <property type="component" value="Unassembled WGS sequence"/>
</dbReference>
<protein>
    <submittedName>
        <fullName evidence="3">Uncharacterized conserved protein, DUF2147 family</fullName>
    </submittedName>
</protein>
<dbReference type="RefSeq" id="WP_092620095.1">
    <property type="nucleotide sequence ID" value="NZ_FMYK01000006.1"/>
</dbReference>
<organism evidence="3 4">
    <name type="scientific">Acinetobacter marinus</name>
    <dbReference type="NCBI Taxonomy" id="281375"/>
    <lineage>
        <taxon>Bacteria</taxon>
        <taxon>Pseudomonadati</taxon>
        <taxon>Pseudomonadota</taxon>
        <taxon>Gammaproteobacteria</taxon>
        <taxon>Moraxellales</taxon>
        <taxon>Moraxellaceae</taxon>
        <taxon>Acinetobacter</taxon>
    </lineage>
</organism>
<dbReference type="EMBL" id="FMYK01000006">
    <property type="protein sequence ID" value="SDC48489.1"/>
    <property type="molecule type" value="Genomic_DNA"/>
</dbReference>
<keyword evidence="1" id="KW-0732">Signal</keyword>
<dbReference type="AlphaFoldDB" id="A0A1G6LZ41"/>
<feature type="domain" description="DUF2147" evidence="2">
    <location>
        <begin position="28"/>
        <end position="150"/>
    </location>
</feature>
<name>A0A1G6LZ41_9GAMM</name>
<dbReference type="Gene3D" id="2.40.128.520">
    <property type="match status" value="1"/>
</dbReference>
<dbReference type="Pfam" id="PF09917">
    <property type="entry name" value="DUF2147"/>
    <property type="match status" value="1"/>
</dbReference>
<sequence length="152" mass="16487">MKGFKLFLLSSSMLMASAQGFATNDIAGTWRSIDDKTGFSKGIVEITKASDGTYSGKIVEVIPRPGYTPKATCDKCSGSLKNKPILGMTVLTGMKQSSKNDREFSGGRILDPLTGKTYKTKMKLNSSGSRLSMRGYVGVEVVGRSQTWIRQD</sequence>
<dbReference type="InterPro" id="IPR019223">
    <property type="entry name" value="DUF2147"/>
</dbReference>
<dbReference type="PANTHER" id="PTHR36919:SF3">
    <property type="entry name" value="BLL5882 PROTEIN"/>
    <property type="match status" value="1"/>
</dbReference>